<proteinExistence type="predicted"/>
<dbReference type="InterPro" id="IPR056647">
    <property type="entry name" value="DUF7745"/>
</dbReference>
<keyword evidence="1" id="KW-0812">Transmembrane</keyword>
<keyword evidence="1" id="KW-1133">Transmembrane helix</keyword>
<evidence type="ECO:0000256" key="1">
    <source>
        <dbReference type="SAM" id="Phobius"/>
    </source>
</evidence>
<dbReference type="OMA" id="LEDHMIS"/>
<dbReference type="EMBL" id="AGCT01028983">
    <property type="protein sequence ID" value="KYP77652.1"/>
    <property type="molecule type" value="Genomic_DNA"/>
</dbReference>
<dbReference type="AlphaFoldDB" id="A0A151UEB3"/>
<feature type="domain" description="DUF7745" evidence="2">
    <location>
        <begin position="62"/>
        <end position="177"/>
    </location>
</feature>
<dbReference type="Pfam" id="PF24924">
    <property type="entry name" value="DUF7745"/>
    <property type="match status" value="2"/>
</dbReference>
<comment type="caution">
    <text evidence="3">The sequence shown here is derived from an EMBL/GenBank/DDBJ whole genome shotgun (WGS) entry which is preliminary data.</text>
</comment>
<dbReference type="PANTHER" id="PTHR48154">
    <property type="entry name" value="PROTEIN, PUTATIVE-RELATED"/>
    <property type="match status" value="1"/>
</dbReference>
<name>A0A151UEB3_CAJCA</name>
<sequence>MTKEVRSNFQKKYGQILDLLLISIETNMLSSLAQYWNSNFRCFELPHMDLVPTIEEYEIILRKIAGLIGLSSQQTELVSKGATQGWNKDLLEDHMISLAEKGDWEHFNKTLALLIYGLVLFPFTMGLIDQAAMDVFFAYETQKKNPVPAILADSLLSLEVCHQKKRGMLRCCNHLLYV</sequence>
<evidence type="ECO:0000313" key="3">
    <source>
        <dbReference type="EMBL" id="KYP77652.1"/>
    </source>
</evidence>
<protein>
    <recommendedName>
        <fullName evidence="2">DUF7745 domain-containing protein</fullName>
    </recommendedName>
</protein>
<dbReference type="PANTHER" id="PTHR48154:SF1">
    <property type="entry name" value="PROTEIN, PUTATIVE-RELATED"/>
    <property type="match status" value="1"/>
</dbReference>
<evidence type="ECO:0000313" key="4">
    <source>
        <dbReference type="Proteomes" id="UP000075243"/>
    </source>
</evidence>
<evidence type="ECO:0000259" key="2">
    <source>
        <dbReference type="Pfam" id="PF24924"/>
    </source>
</evidence>
<dbReference type="Proteomes" id="UP000075243">
    <property type="component" value="Unassembled WGS sequence"/>
</dbReference>
<feature type="domain" description="DUF7745" evidence="2">
    <location>
        <begin position="2"/>
        <end position="61"/>
    </location>
</feature>
<accession>A0A151UEB3</accession>
<gene>
    <name evidence="3" type="ORF">KK1_049345</name>
</gene>
<keyword evidence="4" id="KW-1185">Reference proteome</keyword>
<feature type="transmembrane region" description="Helical" evidence="1">
    <location>
        <begin position="111"/>
        <end position="128"/>
    </location>
</feature>
<organism evidence="3 4">
    <name type="scientific">Cajanus cajan</name>
    <name type="common">Pigeon pea</name>
    <name type="synonym">Cajanus indicus</name>
    <dbReference type="NCBI Taxonomy" id="3821"/>
    <lineage>
        <taxon>Eukaryota</taxon>
        <taxon>Viridiplantae</taxon>
        <taxon>Streptophyta</taxon>
        <taxon>Embryophyta</taxon>
        <taxon>Tracheophyta</taxon>
        <taxon>Spermatophyta</taxon>
        <taxon>Magnoliopsida</taxon>
        <taxon>eudicotyledons</taxon>
        <taxon>Gunneridae</taxon>
        <taxon>Pentapetalae</taxon>
        <taxon>rosids</taxon>
        <taxon>fabids</taxon>
        <taxon>Fabales</taxon>
        <taxon>Fabaceae</taxon>
        <taxon>Papilionoideae</taxon>
        <taxon>50 kb inversion clade</taxon>
        <taxon>NPAAA clade</taxon>
        <taxon>indigoferoid/millettioid clade</taxon>
        <taxon>Phaseoleae</taxon>
        <taxon>Cajanus</taxon>
    </lineage>
</organism>
<keyword evidence="1" id="KW-0472">Membrane</keyword>
<dbReference type="Gramene" id="C.cajan_47320.t">
    <property type="protein sequence ID" value="C.cajan_47320.t"/>
    <property type="gene ID" value="C.cajan_47320"/>
</dbReference>
<reference evidence="3" key="1">
    <citation type="journal article" date="2012" name="Nat. Biotechnol.">
        <title>Draft genome sequence of pigeonpea (Cajanus cajan), an orphan legume crop of resource-poor farmers.</title>
        <authorList>
            <person name="Varshney R.K."/>
            <person name="Chen W."/>
            <person name="Li Y."/>
            <person name="Bharti A.K."/>
            <person name="Saxena R.K."/>
            <person name="Schlueter J.A."/>
            <person name="Donoghue M.T."/>
            <person name="Azam S."/>
            <person name="Fan G."/>
            <person name="Whaley A.M."/>
            <person name="Farmer A.D."/>
            <person name="Sheridan J."/>
            <person name="Iwata A."/>
            <person name="Tuteja R."/>
            <person name="Penmetsa R.V."/>
            <person name="Wu W."/>
            <person name="Upadhyaya H.D."/>
            <person name="Yang S.P."/>
            <person name="Shah T."/>
            <person name="Saxena K.B."/>
            <person name="Michael T."/>
            <person name="McCombie W.R."/>
            <person name="Yang B."/>
            <person name="Zhang G."/>
            <person name="Yang H."/>
            <person name="Wang J."/>
            <person name="Spillane C."/>
            <person name="Cook D.R."/>
            <person name="May G.D."/>
            <person name="Xu X."/>
            <person name="Jackson S.A."/>
        </authorList>
    </citation>
    <scope>NUCLEOTIDE SEQUENCE [LARGE SCALE GENOMIC DNA]</scope>
</reference>